<evidence type="ECO:0000313" key="9">
    <source>
        <dbReference type="EMBL" id="RWX50689.1"/>
    </source>
</evidence>
<evidence type="ECO:0000313" key="12">
    <source>
        <dbReference type="Proteomes" id="UP000287615"/>
    </source>
</evidence>
<dbReference type="PRINTS" id="PR00125">
    <property type="entry name" value="ATPASEDELTA"/>
</dbReference>
<comment type="subcellular location">
    <subcellularLocation>
        <location evidence="7">Cell membrane</location>
        <topology evidence="7">Peripheral membrane protein</topology>
    </subcellularLocation>
    <subcellularLocation>
        <location evidence="1">Membrane</location>
    </subcellularLocation>
</comment>
<accession>A0A3S3QL31</accession>
<comment type="similarity">
    <text evidence="7">Belongs to the ATPase delta chain family.</text>
</comment>
<organism evidence="9 12">
    <name type="scientific">Candidatus Electrothrix marina</name>
    <dbReference type="NCBI Taxonomy" id="1859130"/>
    <lineage>
        <taxon>Bacteria</taxon>
        <taxon>Pseudomonadati</taxon>
        <taxon>Thermodesulfobacteriota</taxon>
        <taxon>Desulfobulbia</taxon>
        <taxon>Desulfobulbales</taxon>
        <taxon>Desulfobulbaceae</taxon>
        <taxon>Candidatus Electrothrix</taxon>
    </lineage>
</organism>
<dbReference type="NCBIfam" id="NF004402">
    <property type="entry name" value="PRK05758.2-2"/>
    <property type="match status" value="1"/>
</dbReference>
<keyword evidence="13" id="KW-1185">Reference proteome</keyword>
<dbReference type="Proteomes" id="UP000288892">
    <property type="component" value="Unassembled WGS sequence"/>
</dbReference>
<comment type="function">
    <text evidence="7">This protein is part of the stalk that links CF(0) to CF(1). It either transmits conformational changes from CF(0) to CF(1) or is implicated in proton conduction.</text>
</comment>
<dbReference type="SUPFAM" id="SSF47928">
    <property type="entry name" value="N-terminal domain of the delta subunit of the F1F0-ATP synthase"/>
    <property type="match status" value="1"/>
</dbReference>
<dbReference type="Proteomes" id="UP000286862">
    <property type="component" value="Unassembled WGS sequence"/>
</dbReference>
<evidence type="ECO:0000313" key="13">
    <source>
        <dbReference type="Proteomes" id="UP000288892"/>
    </source>
</evidence>
<gene>
    <name evidence="7" type="primary">atpH</name>
    <name evidence="8" type="ORF">VT99_10563</name>
    <name evidence="9" type="ORF">VU00_10372</name>
    <name evidence="10" type="ORF">VU01_11255</name>
</gene>
<evidence type="ECO:0000256" key="1">
    <source>
        <dbReference type="ARBA" id="ARBA00004370"/>
    </source>
</evidence>
<dbReference type="Gene3D" id="1.10.520.20">
    <property type="entry name" value="N-terminal domain of the delta subunit of the F1F0-ATP synthase"/>
    <property type="match status" value="1"/>
</dbReference>
<dbReference type="EMBL" id="MTKQ01000056">
    <property type="protein sequence ID" value="RWX48783.1"/>
    <property type="molecule type" value="Genomic_DNA"/>
</dbReference>
<proteinExistence type="inferred from homology"/>
<keyword evidence="5 7" id="KW-0472">Membrane</keyword>
<dbReference type="HAMAP" id="MF_01416">
    <property type="entry name" value="ATP_synth_delta_bact"/>
    <property type="match status" value="1"/>
</dbReference>
<comment type="caution">
    <text evidence="9">The sequence shown here is derived from an EMBL/GenBank/DDBJ whole genome shotgun (WGS) entry which is preliminary data.</text>
</comment>
<dbReference type="EMBL" id="MTKS01000125">
    <property type="protein sequence ID" value="RWX51505.1"/>
    <property type="molecule type" value="Genomic_DNA"/>
</dbReference>
<evidence type="ECO:0000256" key="2">
    <source>
        <dbReference type="ARBA" id="ARBA00022448"/>
    </source>
</evidence>
<dbReference type="Proteomes" id="UP000287615">
    <property type="component" value="Unassembled WGS sequence"/>
</dbReference>
<dbReference type="AlphaFoldDB" id="A0A3S3QL31"/>
<keyword evidence="3 7" id="KW-0375">Hydrogen ion transport</keyword>
<evidence type="ECO:0000313" key="10">
    <source>
        <dbReference type="EMBL" id="RWX51505.1"/>
    </source>
</evidence>
<evidence type="ECO:0000256" key="5">
    <source>
        <dbReference type="ARBA" id="ARBA00023136"/>
    </source>
</evidence>
<dbReference type="InterPro" id="IPR000711">
    <property type="entry name" value="ATPase_OSCP/dsu"/>
</dbReference>
<dbReference type="PANTHER" id="PTHR11910">
    <property type="entry name" value="ATP SYNTHASE DELTA CHAIN"/>
    <property type="match status" value="1"/>
</dbReference>
<dbReference type="Pfam" id="PF00213">
    <property type="entry name" value="OSCP"/>
    <property type="match status" value="1"/>
</dbReference>
<evidence type="ECO:0000256" key="3">
    <source>
        <dbReference type="ARBA" id="ARBA00022781"/>
    </source>
</evidence>
<dbReference type="EMBL" id="MTKR01000037">
    <property type="protein sequence ID" value="RWX50689.1"/>
    <property type="molecule type" value="Genomic_DNA"/>
</dbReference>
<evidence type="ECO:0000313" key="11">
    <source>
        <dbReference type="Proteomes" id="UP000286862"/>
    </source>
</evidence>
<keyword evidence="6 7" id="KW-0066">ATP synthesis</keyword>
<protein>
    <recommendedName>
        <fullName evidence="7">ATP synthase subunit delta</fullName>
    </recommendedName>
    <alternativeName>
        <fullName evidence="7">ATP synthase F(1) sector subunit delta</fullName>
    </alternativeName>
    <alternativeName>
        <fullName evidence="7">F-type ATPase subunit delta</fullName>
        <shortName evidence="7">F-ATPase subunit delta</shortName>
    </alternativeName>
</protein>
<dbReference type="InterPro" id="IPR026015">
    <property type="entry name" value="ATP_synth_OSCP/delta_N_sf"/>
</dbReference>
<evidence type="ECO:0000256" key="7">
    <source>
        <dbReference type="HAMAP-Rule" id="MF_01416"/>
    </source>
</evidence>
<dbReference type="GO" id="GO:0045259">
    <property type="term" value="C:proton-transporting ATP synthase complex"/>
    <property type="evidence" value="ECO:0007669"/>
    <property type="project" value="UniProtKB-KW"/>
</dbReference>
<dbReference type="NCBIfam" id="TIGR01145">
    <property type="entry name" value="ATP_synt_delta"/>
    <property type="match status" value="1"/>
</dbReference>
<dbReference type="GO" id="GO:0005886">
    <property type="term" value="C:plasma membrane"/>
    <property type="evidence" value="ECO:0007669"/>
    <property type="project" value="UniProtKB-SubCell"/>
</dbReference>
<keyword evidence="4 7" id="KW-0406">Ion transport</keyword>
<evidence type="ECO:0000313" key="8">
    <source>
        <dbReference type="EMBL" id="RWX48783.1"/>
    </source>
</evidence>
<name>A0A3S3QL31_9BACT</name>
<keyword evidence="2 7" id="KW-0813">Transport</keyword>
<comment type="function">
    <text evidence="7">F(1)F(0) ATP synthase produces ATP from ADP in the presence of a proton or sodium gradient. F-type ATPases consist of two structural domains, F(1) containing the extramembraneous catalytic core and F(0) containing the membrane proton channel, linked together by a central stalk and a peripheral stalk. During catalysis, ATP synthesis in the catalytic domain of F(1) is coupled via a rotary mechanism of the central stalk subunits to proton translocation.</text>
</comment>
<evidence type="ECO:0000256" key="6">
    <source>
        <dbReference type="ARBA" id="ARBA00023310"/>
    </source>
</evidence>
<dbReference type="GO" id="GO:0046933">
    <property type="term" value="F:proton-transporting ATP synthase activity, rotational mechanism"/>
    <property type="evidence" value="ECO:0007669"/>
    <property type="project" value="UniProtKB-UniRule"/>
</dbReference>
<keyword evidence="7" id="KW-0139">CF(1)</keyword>
<sequence length="182" mass="19991">MKQTIIAKRYARAIFTLGQENGTVDSYAETLGTIADLFDDPELEVAETLVNPLYPLEARHKVMTAIAEAAGADALTTAFLNLLVERKRIDVLREVADQIRELLDLEKNISHGRVTSAMELDEVLLGKIQAKLEEITGHKVILETQVDPSIIGGMIARVGDLVLDGSIRTQLNGLKESIKGRE</sequence>
<evidence type="ECO:0000256" key="4">
    <source>
        <dbReference type="ARBA" id="ARBA00023065"/>
    </source>
</evidence>
<keyword evidence="7" id="KW-1003">Cell membrane</keyword>
<reference evidence="11 12" key="1">
    <citation type="submission" date="2017-01" db="EMBL/GenBank/DDBJ databases">
        <title>The cable genome- insights into the physiology and evolution of filamentous bacteria capable of sulfide oxidation via long distance electron transfer.</title>
        <authorList>
            <person name="Schreiber L."/>
            <person name="Bjerg J.T."/>
            <person name="Boggild A."/>
            <person name="Van De Vossenberg J."/>
            <person name="Meysman F."/>
            <person name="Nielsen L.P."/>
            <person name="Schramm A."/>
            <person name="Kjeldsen K.U."/>
        </authorList>
    </citation>
    <scope>NUCLEOTIDE SEQUENCE [LARGE SCALE GENOMIC DNA]</scope>
    <source>
        <strain evidence="8">A2</strain>
        <strain evidence="9">A3</strain>
        <strain evidence="10">A5</strain>
    </source>
</reference>